<proteinExistence type="predicted"/>
<dbReference type="Proteomes" id="UP000035642">
    <property type="component" value="Unassembled WGS sequence"/>
</dbReference>
<evidence type="ECO:0000313" key="3">
    <source>
        <dbReference type="WBParaSite" id="ACAC_0000982701-mRNA-1"/>
    </source>
</evidence>
<feature type="compositionally biased region" description="Basic and acidic residues" evidence="1">
    <location>
        <begin position="11"/>
        <end position="35"/>
    </location>
</feature>
<reference evidence="3" key="2">
    <citation type="submission" date="2017-02" db="UniProtKB">
        <authorList>
            <consortium name="WormBaseParasite"/>
        </authorList>
    </citation>
    <scope>IDENTIFICATION</scope>
</reference>
<name>A0A0K0DFR2_ANGCA</name>
<sequence length="172" mass="19936">MGSKASSPVEKSSEKKESGKEDDEEGKKREEDVSQKRASSKSRPDRTITVPKKNEKDATEELPRKERESGRLTARSQTKKSEPYTSYPFVSEEDEIECFESSRKDVEVYARSLGRLLFKDTIKLLYKDQDEDRREWLKDILNFRFPTRTVAETKSKMSYAISAINKNALLNR</sequence>
<accession>A0A0K0DFR2</accession>
<protein>
    <submittedName>
        <fullName evidence="3">PH domain-containing protein</fullName>
    </submittedName>
</protein>
<evidence type="ECO:0000256" key="1">
    <source>
        <dbReference type="SAM" id="MobiDB-lite"/>
    </source>
</evidence>
<dbReference type="AlphaFoldDB" id="A0A0K0DFR2"/>
<feature type="compositionally biased region" description="Basic and acidic residues" evidence="1">
    <location>
        <begin position="42"/>
        <end position="70"/>
    </location>
</feature>
<reference evidence="2" key="1">
    <citation type="submission" date="2012-09" db="EMBL/GenBank/DDBJ databases">
        <authorList>
            <person name="Martin A.A."/>
        </authorList>
    </citation>
    <scope>NUCLEOTIDE SEQUENCE</scope>
</reference>
<feature type="region of interest" description="Disordered" evidence="1">
    <location>
        <begin position="1"/>
        <end position="87"/>
    </location>
</feature>
<keyword evidence="2" id="KW-1185">Reference proteome</keyword>
<evidence type="ECO:0000313" key="2">
    <source>
        <dbReference type="Proteomes" id="UP000035642"/>
    </source>
</evidence>
<dbReference type="WBParaSite" id="ACAC_0000982701-mRNA-1">
    <property type="protein sequence ID" value="ACAC_0000982701-mRNA-1"/>
    <property type="gene ID" value="ACAC_0000982701"/>
</dbReference>
<feature type="compositionally biased region" description="Low complexity" evidence="1">
    <location>
        <begin position="1"/>
        <end position="10"/>
    </location>
</feature>
<organism evidence="2 3">
    <name type="scientific">Angiostrongylus cantonensis</name>
    <name type="common">Rat lungworm</name>
    <dbReference type="NCBI Taxonomy" id="6313"/>
    <lineage>
        <taxon>Eukaryota</taxon>
        <taxon>Metazoa</taxon>
        <taxon>Ecdysozoa</taxon>
        <taxon>Nematoda</taxon>
        <taxon>Chromadorea</taxon>
        <taxon>Rhabditida</taxon>
        <taxon>Rhabditina</taxon>
        <taxon>Rhabditomorpha</taxon>
        <taxon>Strongyloidea</taxon>
        <taxon>Metastrongylidae</taxon>
        <taxon>Angiostrongylus</taxon>
    </lineage>
</organism>